<feature type="compositionally biased region" description="Basic residues" evidence="1">
    <location>
        <begin position="105"/>
        <end position="119"/>
    </location>
</feature>
<dbReference type="EMBL" id="SZYD01000008">
    <property type="protein sequence ID" value="KAD5508238.1"/>
    <property type="molecule type" value="Genomic_DNA"/>
</dbReference>
<gene>
    <name evidence="2" type="ORF">E3N88_15941</name>
</gene>
<accession>A0A5N6NYP8</accession>
<evidence type="ECO:0000256" key="1">
    <source>
        <dbReference type="SAM" id="MobiDB-lite"/>
    </source>
</evidence>
<organism evidence="2 3">
    <name type="scientific">Mikania micrantha</name>
    <name type="common">bitter vine</name>
    <dbReference type="NCBI Taxonomy" id="192012"/>
    <lineage>
        <taxon>Eukaryota</taxon>
        <taxon>Viridiplantae</taxon>
        <taxon>Streptophyta</taxon>
        <taxon>Embryophyta</taxon>
        <taxon>Tracheophyta</taxon>
        <taxon>Spermatophyta</taxon>
        <taxon>Magnoliopsida</taxon>
        <taxon>eudicotyledons</taxon>
        <taxon>Gunneridae</taxon>
        <taxon>Pentapetalae</taxon>
        <taxon>asterids</taxon>
        <taxon>campanulids</taxon>
        <taxon>Asterales</taxon>
        <taxon>Asteraceae</taxon>
        <taxon>Asteroideae</taxon>
        <taxon>Heliantheae alliance</taxon>
        <taxon>Eupatorieae</taxon>
        <taxon>Mikania</taxon>
    </lineage>
</organism>
<comment type="caution">
    <text evidence="2">The sequence shown here is derived from an EMBL/GenBank/DDBJ whole genome shotgun (WGS) entry which is preliminary data.</text>
</comment>
<protein>
    <submittedName>
        <fullName evidence="2">Uncharacterized protein</fullName>
    </submittedName>
</protein>
<feature type="region of interest" description="Disordered" evidence="1">
    <location>
        <begin position="1"/>
        <end position="148"/>
    </location>
</feature>
<feature type="compositionally biased region" description="Low complexity" evidence="1">
    <location>
        <begin position="135"/>
        <end position="144"/>
    </location>
</feature>
<reference evidence="2 3" key="1">
    <citation type="submission" date="2019-05" db="EMBL/GenBank/DDBJ databases">
        <title>Mikania micrantha, genome provides insights into the molecular mechanism of rapid growth.</title>
        <authorList>
            <person name="Liu B."/>
        </authorList>
    </citation>
    <scope>NUCLEOTIDE SEQUENCE [LARGE SCALE GENOMIC DNA]</scope>
    <source>
        <strain evidence="2">NLD-2019</strain>
        <tissue evidence="2">Leaf</tissue>
    </source>
</reference>
<sequence>MFPNMFPINPKEEQPSPPSSPSMDNMPISSVIRINKGKKTARKQPSLVPDPESQTQADERRTEPSMTEVAGPQPTATTGEAVGSNVEEKQARDQRSQATAQTRPRFIRRKSMAKRKKRTSAISSDSEPESPPPGSKAKPAASMPQEHPKDLYNLKHDHTYIDVVKWSYSKAHKEFTLTLRNTGIKVLTLIQLFVLAAPFVFDLENLPLENPDNGSEGRQALSWVKARAQVLRGEKIVRRIP</sequence>
<feature type="compositionally biased region" description="Basic and acidic residues" evidence="1">
    <location>
        <begin position="86"/>
        <end position="95"/>
    </location>
</feature>
<evidence type="ECO:0000313" key="2">
    <source>
        <dbReference type="EMBL" id="KAD5508238.1"/>
    </source>
</evidence>
<name>A0A5N6NYP8_9ASTR</name>
<keyword evidence="3" id="KW-1185">Reference proteome</keyword>
<dbReference type="AlphaFoldDB" id="A0A5N6NYP8"/>
<proteinExistence type="predicted"/>
<dbReference type="Proteomes" id="UP000326396">
    <property type="component" value="Linkage Group LG16"/>
</dbReference>
<evidence type="ECO:0000313" key="3">
    <source>
        <dbReference type="Proteomes" id="UP000326396"/>
    </source>
</evidence>